<sequence>MYNDQTCSLTTAALLSLGMSRSQDHGGQNLKAVHLFAKTGVGNWEGLGKKGSKKHAWSARGVDQVVLPDGTSNPKNYEYHGQSPLEIKGSLSCSLDYSH</sequence>
<dbReference type="EMBL" id="KV875098">
    <property type="protein sequence ID" value="OIW29017.1"/>
    <property type="molecule type" value="Genomic_DNA"/>
</dbReference>
<protein>
    <submittedName>
        <fullName evidence="1">Uncharacterized protein</fullName>
    </submittedName>
</protein>
<dbReference type="InParanoid" id="A0A1J7J6X2"/>
<evidence type="ECO:0000313" key="2">
    <source>
        <dbReference type="Proteomes" id="UP000182658"/>
    </source>
</evidence>
<gene>
    <name evidence="1" type="ORF">CONLIGDRAFT_404601</name>
</gene>
<organism evidence="1 2">
    <name type="scientific">Coniochaeta ligniaria NRRL 30616</name>
    <dbReference type="NCBI Taxonomy" id="1408157"/>
    <lineage>
        <taxon>Eukaryota</taxon>
        <taxon>Fungi</taxon>
        <taxon>Dikarya</taxon>
        <taxon>Ascomycota</taxon>
        <taxon>Pezizomycotina</taxon>
        <taxon>Sordariomycetes</taxon>
        <taxon>Sordariomycetidae</taxon>
        <taxon>Coniochaetales</taxon>
        <taxon>Coniochaetaceae</taxon>
        <taxon>Coniochaeta</taxon>
    </lineage>
</organism>
<evidence type="ECO:0000313" key="1">
    <source>
        <dbReference type="EMBL" id="OIW29017.1"/>
    </source>
</evidence>
<dbReference type="AlphaFoldDB" id="A0A1J7J6X2"/>
<dbReference type="Proteomes" id="UP000182658">
    <property type="component" value="Unassembled WGS sequence"/>
</dbReference>
<accession>A0A1J7J6X2</accession>
<name>A0A1J7J6X2_9PEZI</name>
<proteinExistence type="predicted"/>
<reference evidence="1 2" key="1">
    <citation type="submission" date="2016-10" db="EMBL/GenBank/DDBJ databases">
        <title>Draft genome sequence of Coniochaeta ligniaria NRRL30616, a lignocellulolytic fungus for bioabatement of inhibitors in plant biomass hydrolysates.</title>
        <authorList>
            <consortium name="DOE Joint Genome Institute"/>
            <person name="Jimenez D.J."/>
            <person name="Hector R.E."/>
            <person name="Riley R."/>
            <person name="Sun H."/>
            <person name="Grigoriev I.V."/>
            <person name="Van Elsas J.D."/>
            <person name="Nichols N.N."/>
        </authorList>
    </citation>
    <scope>NUCLEOTIDE SEQUENCE [LARGE SCALE GENOMIC DNA]</scope>
    <source>
        <strain evidence="1 2">NRRL 30616</strain>
    </source>
</reference>
<keyword evidence="2" id="KW-1185">Reference proteome</keyword>